<dbReference type="PANTHER" id="PTHR48051">
    <property type="match status" value="1"/>
</dbReference>
<dbReference type="InterPro" id="IPR013378">
    <property type="entry name" value="InlB-like_B-rpt"/>
</dbReference>
<reference evidence="6 7" key="1">
    <citation type="submission" date="2016-09" db="EMBL/GenBank/DDBJ databases">
        <authorList>
            <person name="Capua I."/>
            <person name="De Benedictis P."/>
            <person name="Joannis T."/>
            <person name="Lombin L.H."/>
            <person name="Cattoli G."/>
        </authorList>
    </citation>
    <scope>NUCLEOTIDE SEQUENCE [LARGE SCALE GENOMIC DNA]</scope>
    <source>
        <strain evidence="6 7">LMG 25899</strain>
    </source>
</reference>
<dbReference type="Gene3D" id="2.60.40.4270">
    <property type="entry name" value="Listeria-Bacteroides repeat domain"/>
    <property type="match status" value="2"/>
</dbReference>
<keyword evidence="7" id="KW-1185">Reference proteome</keyword>
<accession>A0A1E5KXQ9</accession>
<feature type="compositionally biased region" description="Basic and acidic residues" evidence="4">
    <location>
        <begin position="506"/>
        <end position="522"/>
    </location>
</feature>
<name>A0A1E5KXQ9_9ENTE</name>
<evidence type="ECO:0000256" key="2">
    <source>
        <dbReference type="ARBA" id="ARBA00022614"/>
    </source>
</evidence>
<keyword evidence="5" id="KW-0472">Membrane</keyword>
<dbReference type="InterPro" id="IPR042229">
    <property type="entry name" value="Listeria/Bacterioides_rpt_sf"/>
</dbReference>
<protein>
    <recommendedName>
        <fullName evidence="8">Gram-positive cocci surface proteins LPxTG domain-containing protein</fullName>
    </recommendedName>
</protein>
<feature type="region of interest" description="Disordered" evidence="4">
    <location>
        <begin position="486"/>
        <end position="531"/>
    </location>
</feature>
<evidence type="ECO:0000256" key="5">
    <source>
        <dbReference type="SAM" id="Phobius"/>
    </source>
</evidence>
<dbReference type="RefSeq" id="WP_084387061.1">
    <property type="nucleotide sequence ID" value="NZ_JAGGMA010000026.1"/>
</dbReference>
<proteinExistence type="predicted"/>
<dbReference type="InterPro" id="IPR032675">
    <property type="entry name" value="LRR_dom_sf"/>
</dbReference>
<dbReference type="InterPro" id="IPR003591">
    <property type="entry name" value="Leu-rich_rpt_typical-subtyp"/>
</dbReference>
<dbReference type="InterPro" id="IPR001611">
    <property type="entry name" value="Leu-rich_rpt"/>
</dbReference>
<keyword evidence="2" id="KW-0433">Leucine-rich repeat</keyword>
<dbReference type="NCBIfam" id="TIGR02543">
    <property type="entry name" value="List_Bact_rpt"/>
    <property type="match status" value="2"/>
</dbReference>
<keyword evidence="5" id="KW-1133">Transmembrane helix</keyword>
<dbReference type="Pfam" id="PF13855">
    <property type="entry name" value="LRR_8"/>
    <property type="match status" value="1"/>
</dbReference>
<evidence type="ECO:0000256" key="3">
    <source>
        <dbReference type="ARBA" id="ARBA00022737"/>
    </source>
</evidence>
<dbReference type="SUPFAM" id="SSF52058">
    <property type="entry name" value="L domain-like"/>
    <property type="match status" value="1"/>
</dbReference>
<dbReference type="STRING" id="762845.BCR26_12505"/>
<comment type="subcellular location">
    <subcellularLocation>
        <location evidence="1">Cell envelope</location>
    </subcellularLocation>
</comment>
<dbReference type="SMART" id="SM00364">
    <property type="entry name" value="LRR_BAC"/>
    <property type="match status" value="4"/>
</dbReference>
<dbReference type="AlphaFoldDB" id="A0A1E5KXQ9"/>
<dbReference type="GO" id="GO:0005737">
    <property type="term" value="C:cytoplasm"/>
    <property type="evidence" value="ECO:0007669"/>
    <property type="project" value="TreeGrafter"/>
</dbReference>
<gene>
    <name evidence="6" type="ORF">BCR26_12505</name>
</gene>
<dbReference type="Pfam" id="PF09479">
    <property type="entry name" value="Flg_new"/>
    <property type="match status" value="2"/>
</dbReference>
<evidence type="ECO:0000313" key="7">
    <source>
        <dbReference type="Proteomes" id="UP000095256"/>
    </source>
</evidence>
<dbReference type="EMBL" id="MIEK01000018">
    <property type="protein sequence ID" value="OEH82646.1"/>
    <property type="molecule type" value="Genomic_DNA"/>
</dbReference>
<evidence type="ECO:0000313" key="6">
    <source>
        <dbReference type="EMBL" id="OEH82646.1"/>
    </source>
</evidence>
<feature type="transmembrane region" description="Helical" evidence="5">
    <location>
        <begin position="538"/>
        <end position="557"/>
    </location>
</feature>
<dbReference type="GO" id="GO:0030313">
    <property type="term" value="C:cell envelope"/>
    <property type="evidence" value="ECO:0007669"/>
    <property type="project" value="UniProtKB-SubCell"/>
</dbReference>
<dbReference type="Gene3D" id="3.80.10.10">
    <property type="entry name" value="Ribonuclease Inhibitor"/>
    <property type="match status" value="1"/>
</dbReference>
<dbReference type="PANTHER" id="PTHR48051:SF1">
    <property type="entry name" value="RAS SUPPRESSOR PROTEIN 1"/>
    <property type="match status" value="1"/>
</dbReference>
<keyword evidence="5" id="KW-0812">Transmembrane</keyword>
<sequence>MLSMKFFGKFRYMIASVLLFLGVFIGISNLGINQVSAESILPYVGPGITFEQQFPNAQTASVIARQFNKVPSDEMTSADIAITSLDLYSTNLTNIDGIDIFSNLTYLDISSNQIVNLPEGLFALTKLQYLDASRNGLVVIPESIGNLFGLIYLDIGVNSLIRLPERIGDLTALKTFEVYNNQLTSLPVSMVNLVNMTYFNAQSNFLPSDYDLLLSELLGITVMRNPQESVLLSQPTSIKISSQQDMDTIDFTTFIRSRYTQRLSEGHVYQFENYLDESMQAVDINDYLQNGVVKKSGVVYAQVRVTGEGLFPNSSDNALTTESVQLNFETNQFGLSFDLNGGSGIVPATQFLTEGELAASVETPTREGNRFLGWNTAQDGSGIDWDFTATAMPANDVTLYAQWTENFNLAYFYHLNFDLNGGDGVVPETQKIEKDQLAIKPTDPSRKNYIFKGWNTAKNGNGLIWDFATTAMSANDVTLYAQWEENSDPKKPVNPTNPLTPVKPVTPEDNHSTSKSDEKVKSESSGTRTVLPKTGEKYLSPLLGVFVFLLGSVLLFLNKKHWMR</sequence>
<dbReference type="InterPro" id="IPR050216">
    <property type="entry name" value="LRR_domain-containing"/>
</dbReference>
<evidence type="ECO:0000256" key="1">
    <source>
        <dbReference type="ARBA" id="ARBA00004196"/>
    </source>
</evidence>
<keyword evidence="3" id="KW-0677">Repeat</keyword>
<dbReference type="PROSITE" id="PS51450">
    <property type="entry name" value="LRR"/>
    <property type="match status" value="1"/>
</dbReference>
<organism evidence="6 7">
    <name type="scientific">Enterococcus rivorum</name>
    <dbReference type="NCBI Taxonomy" id="762845"/>
    <lineage>
        <taxon>Bacteria</taxon>
        <taxon>Bacillati</taxon>
        <taxon>Bacillota</taxon>
        <taxon>Bacilli</taxon>
        <taxon>Lactobacillales</taxon>
        <taxon>Enterococcaceae</taxon>
        <taxon>Enterococcus</taxon>
    </lineage>
</organism>
<comment type="caution">
    <text evidence="6">The sequence shown here is derived from an EMBL/GenBank/DDBJ whole genome shotgun (WGS) entry which is preliminary data.</text>
</comment>
<dbReference type="Proteomes" id="UP000095256">
    <property type="component" value="Unassembled WGS sequence"/>
</dbReference>
<evidence type="ECO:0000256" key="4">
    <source>
        <dbReference type="SAM" id="MobiDB-lite"/>
    </source>
</evidence>
<evidence type="ECO:0008006" key="8">
    <source>
        <dbReference type="Google" id="ProtNLM"/>
    </source>
</evidence>
<dbReference type="OrthoDB" id="2195281at2"/>
<dbReference type="SMART" id="SM00369">
    <property type="entry name" value="LRR_TYP"/>
    <property type="match status" value="3"/>
</dbReference>